<evidence type="ECO:0000256" key="6">
    <source>
        <dbReference type="SAM" id="MobiDB-lite"/>
    </source>
</evidence>
<dbReference type="OrthoDB" id="9808671at2"/>
<dbReference type="GO" id="GO:0005886">
    <property type="term" value="C:plasma membrane"/>
    <property type="evidence" value="ECO:0007669"/>
    <property type="project" value="UniProtKB-SubCell"/>
</dbReference>
<dbReference type="HOGENOM" id="CLU_075570_0_0_0"/>
<feature type="transmembrane region" description="Helical" evidence="7">
    <location>
        <begin position="227"/>
        <end position="247"/>
    </location>
</feature>
<dbReference type="STRING" id="401053.AciPR4_1754"/>
<dbReference type="RefSeq" id="WP_013568294.1">
    <property type="nucleotide sequence ID" value="NC_014963.1"/>
</dbReference>
<dbReference type="EMBL" id="CP002467">
    <property type="protein sequence ID" value="ADV82561.1"/>
    <property type="molecule type" value="Genomic_DNA"/>
</dbReference>
<keyword evidence="4 7" id="KW-1133">Transmembrane helix</keyword>
<feature type="transmembrane region" description="Helical" evidence="7">
    <location>
        <begin position="75"/>
        <end position="94"/>
    </location>
</feature>
<dbReference type="PANTHER" id="PTHR30213:SF0">
    <property type="entry name" value="UPF0761 MEMBRANE PROTEIN YIHY"/>
    <property type="match status" value="1"/>
</dbReference>
<evidence type="ECO:0000256" key="3">
    <source>
        <dbReference type="ARBA" id="ARBA00022692"/>
    </source>
</evidence>
<evidence type="ECO:0000313" key="8">
    <source>
        <dbReference type="EMBL" id="ADV82561.1"/>
    </source>
</evidence>
<evidence type="ECO:0000256" key="5">
    <source>
        <dbReference type="ARBA" id="ARBA00023136"/>
    </source>
</evidence>
<comment type="subcellular location">
    <subcellularLocation>
        <location evidence="1">Cell membrane</location>
        <topology evidence="1">Multi-pass membrane protein</topology>
    </subcellularLocation>
</comment>
<organism evidence="8 9">
    <name type="scientific">Terriglobus saanensis (strain ATCC BAA-1853 / DSM 23119 / SP1PR4)</name>
    <dbReference type="NCBI Taxonomy" id="401053"/>
    <lineage>
        <taxon>Bacteria</taxon>
        <taxon>Pseudomonadati</taxon>
        <taxon>Acidobacteriota</taxon>
        <taxon>Terriglobia</taxon>
        <taxon>Terriglobales</taxon>
        <taxon>Acidobacteriaceae</taxon>
        <taxon>Terriglobus</taxon>
    </lineage>
</organism>
<feature type="region of interest" description="Disordered" evidence="6">
    <location>
        <begin position="1"/>
        <end position="23"/>
    </location>
</feature>
<accession>E8V470</accession>
<dbReference type="InterPro" id="IPR017039">
    <property type="entry name" value="Virul_fac_BrkB"/>
</dbReference>
<evidence type="ECO:0000256" key="1">
    <source>
        <dbReference type="ARBA" id="ARBA00004651"/>
    </source>
</evidence>
<proteinExistence type="predicted"/>
<keyword evidence="2" id="KW-1003">Cell membrane</keyword>
<evidence type="ECO:0000256" key="4">
    <source>
        <dbReference type="ARBA" id="ARBA00022989"/>
    </source>
</evidence>
<evidence type="ECO:0000256" key="7">
    <source>
        <dbReference type="SAM" id="Phobius"/>
    </source>
</evidence>
<reference evidence="8 9" key="1">
    <citation type="journal article" date="2012" name="Stand. Genomic Sci.">
        <title>Complete genome sequence of Terriglobus saanensis type strain SP1PR4(T), an Acidobacteria from tundra soil.</title>
        <authorList>
            <person name="Rawat S.R."/>
            <person name="Mannisto M.K."/>
            <person name="Starovoytov V."/>
            <person name="Goodwin L."/>
            <person name="Nolan M."/>
            <person name="Hauser L."/>
            <person name="Land M."/>
            <person name="Davenport K.W."/>
            <person name="Woyke T."/>
            <person name="Haggblom M.M."/>
        </authorList>
    </citation>
    <scope>NUCLEOTIDE SEQUENCE</scope>
    <source>
        <strain evidence="9">ATCC BAA-1853 / DSM 23119 / SP1PR4</strain>
    </source>
</reference>
<name>E8V470_TERSS</name>
<keyword evidence="3 7" id="KW-0812">Transmembrane</keyword>
<feature type="transmembrane region" description="Helical" evidence="7">
    <location>
        <begin position="291"/>
        <end position="316"/>
    </location>
</feature>
<sequence length="331" mass="36323">MPSILPPPDDSKDVPRVDPVPDSTAPTVAAIVAAKASVAEAPGEREPFPVPLEGGSGGQLLALLHYLGQTDVHTYAFSVAANVILSLFPFIVLLLTLSRRVFHSAAMEGVAGEMMHYFLPTGQDFVMRNMQLLAHPQKGVQIFSVFMLLFSSTGVFLPLEVALNNVWHVKKNRNYLQNQIVSLGLAFAVGALAMASIAFTAGQQTLLAYLFFGHTQNATYRVVSQNFMHLLAVLAGILLFFLIYWILPNRKVPAMAVLPTAIVIGLLWEACKELYIHVLPWLDFQRVYGPFYISVGLMMWAFLSGLLLLAGAHFSATRHGLKMAKEQETKA</sequence>
<feature type="transmembrane region" description="Helical" evidence="7">
    <location>
        <begin position="101"/>
        <end position="119"/>
    </location>
</feature>
<dbReference type="NCBIfam" id="TIGR00765">
    <property type="entry name" value="yihY_not_rbn"/>
    <property type="match status" value="1"/>
</dbReference>
<dbReference type="AlphaFoldDB" id="E8V470"/>
<protein>
    <submittedName>
        <fullName evidence="8">Ribonuclease BN</fullName>
    </submittedName>
</protein>
<evidence type="ECO:0000256" key="2">
    <source>
        <dbReference type="ARBA" id="ARBA00022475"/>
    </source>
</evidence>
<keyword evidence="9" id="KW-1185">Reference proteome</keyword>
<feature type="transmembrane region" description="Helical" evidence="7">
    <location>
        <begin position="180"/>
        <end position="201"/>
    </location>
</feature>
<dbReference type="Pfam" id="PF03631">
    <property type="entry name" value="Virul_fac_BrkB"/>
    <property type="match status" value="1"/>
</dbReference>
<feature type="transmembrane region" description="Helical" evidence="7">
    <location>
        <begin position="139"/>
        <end position="159"/>
    </location>
</feature>
<dbReference type="Proteomes" id="UP000006844">
    <property type="component" value="Chromosome"/>
</dbReference>
<feature type="transmembrane region" description="Helical" evidence="7">
    <location>
        <begin position="254"/>
        <end position="271"/>
    </location>
</feature>
<dbReference type="PANTHER" id="PTHR30213">
    <property type="entry name" value="INNER MEMBRANE PROTEIN YHJD"/>
    <property type="match status" value="1"/>
</dbReference>
<dbReference type="KEGG" id="tsa:AciPR4_1754"/>
<evidence type="ECO:0000313" key="9">
    <source>
        <dbReference type="Proteomes" id="UP000006844"/>
    </source>
</evidence>
<gene>
    <name evidence="8" type="ordered locus">AciPR4_1754</name>
</gene>
<dbReference type="eggNOG" id="COG1295">
    <property type="taxonomic scope" value="Bacteria"/>
</dbReference>
<keyword evidence="5 7" id="KW-0472">Membrane</keyword>